<evidence type="ECO:0000313" key="2">
    <source>
        <dbReference type="EMBL" id="RPD55750.1"/>
    </source>
</evidence>
<feature type="compositionally biased region" description="Low complexity" evidence="1">
    <location>
        <begin position="65"/>
        <end position="78"/>
    </location>
</feature>
<evidence type="ECO:0000256" key="1">
    <source>
        <dbReference type="SAM" id="MobiDB-lite"/>
    </source>
</evidence>
<evidence type="ECO:0000313" key="3">
    <source>
        <dbReference type="Proteomes" id="UP000313359"/>
    </source>
</evidence>
<feature type="compositionally biased region" description="Low complexity" evidence="1">
    <location>
        <begin position="121"/>
        <end position="134"/>
    </location>
</feature>
<gene>
    <name evidence="2" type="ORF">L227DRAFT_588417</name>
</gene>
<dbReference type="Proteomes" id="UP000313359">
    <property type="component" value="Unassembled WGS sequence"/>
</dbReference>
<dbReference type="STRING" id="1328759.A0A5C2RXG5"/>
<name>A0A5C2RXG5_9APHY</name>
<feature type="compositionally biased region" description="Pro residues" evidence="1">
    <location>
        <begin position="107"/>
        <end position="117"/>
    </location>
</feature>
<feature type="region of interest" description="Disordered" evidence="1">
    <location>
        <begin position="61"/>
        <end position="139"/>
    </location>
</feature>
<feature type="region of interest" description="Disordered" evidence="1">
    <location>
        <begin position="1"/>
        <end position="20"/>
    </location>
</feature>
<sequence>MAAAAAPSHRIHSIHGAFGGPSRYGPSSPFSMNMNPAQASWNRIPNVCAPRRTYEVAPAARTTPASVSASCSGSSAGSTGLGMRSAAGSRPRRTTISTGSWGSPIPSRRPPPPPPAPAERTTSALQTSLSATPVIPTPVPIPEIDDPFADAHEDLSPFPPPSPRTISSRTRVAVSVSSCTMSTPDSDSGASLTVPPGLGSAITIPSAKDMRGRLVATTLLNRGSGRPLGVYLRRRLSGEGTTYVKSGLSQLVAAAA</sequence>
<dbReference type="AlphaFoldDB" id="A0A5C2RXG5"/>
<reference evidence="2" key="1">
    <citation type="journal article" date="2018" name="Genome Biol. Evol.">
        <title>Genomics and development of Lentinus tigrinus, a white-rot wood-decaying mushroom with dimorphic fruiting bodies.</title>
        <authorList>
            <person name="Wu B."/>
            <person name="Xu Z."/>
            <person name="Knudson A."/>
            <person name="Carlson A."/>
            <person name="Chen N."/>
            <person name="Kovaka S."/>
            <person name="LaButti K."/>
            <person name="Lipzen A."/>
            <person name="Pennachio C."/>
            <person name="Riley R."/>
            <person name="Schakwitz W."/>
            <person name="Umezawa K."/>
            <person name="Ohm R.A."/>
            <person name="Grigoriev I.V."/>
            <person name="Nagy L.G."/>
            <person name="Gibbons J."/>
            <person name="Hibbett D."/>
        </authorList>
    </citation>
    <scope>NUCLEOTIDE SEQUENCE [LARGE SCALE GENOMIC DNA]</scope>
    <source>
        <strain evidence="2">ALCF2SS1-6</strain>
    </source>
</reference>
<accession>A0A5C2RXG5</accession>
<dbReference type="EMBL" id="ML122293">
    <property type="protein sequence ID" value="RPD55750.1"/>
    <property type="molecule type" value="Genomic_DNA"/>
</dbReference>
<protein>
    <submittedName>
        <fullName evidence="2">Uncharacterized protein</fullName>
    </submittedName>
</protein>
<organism evidence="2 3">
    <name type="scientific">Lentinus tigrinus ALCF2SS1-6</name>
    <dbReference type="NCBI Taxonomy" id="1328759"/>
    <lineage>
        <taxon>Eukaryota</taxon>
        <taxon>Fungi</taxon>
        <taxon>Dikarya</taxon>
        <taxon>Basidiomycota</taxon>
        <taxon>Agaricomycotina</taxon>
        <taxon>Agaricomycetes</taxon>
        <taxon>Polyporales</taxon>
        <taxon>Polyporaceae</taxon>
        <taxon>Lentinus</taxon>
    </lineage>
</organism>
<keyword evidence="3" id="KW-1185">Reference proteome</keyword>
<proteinExistence type="predicted"/>
<dbReference type="OrthoDB" id="2752460at2759"/>